<gene>
    <name evidence="2" type="ORF">E4N74_06925</name>
    <name evidence="1" type="ORF">E4N76_07895</name>
</gene>
<evidence type="ECO:0000313" key="1">
    <source>
        <dbReference type="EMBL" id="UTY28912.1"/>
    </source>
</evidence>
<dbReference type="AlphaFoldDB" id="A0AAE9MSH3"/>
<sequence length="43" mass="4829">MINSSAEILPHCLSSSFVQSTKHRIIVCSFAKTKLLEKTFFAN</sequence>
<proteinExistence type="predicted"/>
<dbReference type="Proteomes" id="UP001059401">
    <property type="component" value="Chromosome"/>
</dbReference>
<organism evidence="2 3">
    <name type="scientific">Treponema putidum</name>
    <dbReference type="NCBI Taxonomy" id="221027"/>
    <lineage>
        <taxon>Bacteria</taxon>
        <taxon>Pseudomonadati</taxon>
        <taxon>Spirochaetota</taxon>
        <taxon>Spirochaetia</taxon>
        <taxon>Spirochaetales</taxon>
        <taxon>Treponemataceae</taxon>
        <taxon>Treponema</taxon>
    </lineage>
</organism>
<evidence type="ECO:0000313" key="3">
    <source>
        <dbReference type="Proteomes" id="UP001058682"/>
    </source>
</evidence>
<protein>
    <submittedName>
        <fullName evidence="2">Uncharacterized protein</fullName>
    </submittedName>
</protein>
<accession>A0AAE9MSH3</accession>
<name>A0AAE9MSH3_9SPIR</name>
<keyword evidence="4" id="KW-1185">Reference proteome</keyword>
<evidence type="ECO:0000313" key="2">
    <source>
        <dbReference type="EMBL" id="UTY33764.1"/>
    </source>
</evidence>
<reference evidence="2" key="1">
    <citation type="submission" date="2019-04" db="EMBL/GenBank/DDBJ databases">
        <title>Whole genome sequencing of oral phylogroup 2 treponemes.</title>
        <authorList>
            <person name="Chan Y."/>
            <person name="Zeng H.H."/>
            <person name="Yu X.L."/>
            <person name="Leung W.K."/>
            <person name="Watt R.M."/>
        </authorList>
    </citation>
    <scope>NUCLEOTIDE SEQUENCE</scope>
    <source>
        <strain evidence="2">OMZ 835</strain>
        <strain evidence="1">OMZ 847</strain>
    </source>
</reference>
<dbReference type="EMBL" id="CP038804">
    <property type="protein sequence ID" value="UTY33764.1"/>
    <property type="molecule type" value="Genomic_DNA"/>
</dbReference>
<evidence type="ECO:0000313" key="4">
    <source>
        <dbReference type="Proteomes" id="UP001059401"/>
    </source>
</evidence>
<dbReference type="Proteomes" id="UP001058682">
    <property type="component" value="Chromosome"/>
</dbReference>
<dbReference type="EMBL" id="CP038802">
    <property type="protein sequence ID" value="UTY28912.1"/>
    <property type="molecule type" value="Genomic_DNA"/>
</dbReference>